<organism evidence="1 2">
    <name type="scientific">Allocatelliglobosispora scoriae</name>
    <dbReference type="NCBI Taxonomy" id="643052"/>
    <lineage>
        <taxon>Bacteria</taxon>
        <taxon>Bacillati</taxon>
        <taxon>Actinomycetota</taxon>
        <taxon>Actinomycetes</taxon>
        <taxon>Micromonosporales</taxon>
        <taxon>Micromonosporaceae</taxon>
        <taxon>Allocatelliglobosispora</taxon>
    </lineage>
</organism>
<dbReference type="RefSeq" id="WP_184834656.1">
    <property type="nucleotide sequence ID" value="NZ_JACHMN010000002.1"/>
</dbReference>
<sequence length="76" mass="8246">MASAQEDVQVGNETVSLDRLILAVEGRVFLDVLVPGYIDRDQGPAVSSSRCLTTRTFGMTAAWCGWMRIVTSPRSG</sequence>
<dbReference type="AlphaFoldDB" id="A0A841BMU5"/>
<dbReference type="EMBL" id="JACHMN010000002">
    <property type="protein sequence ID" value="MBB5868596.1"/>
    <property type="molecule type" value="Genomic_DNA"/>
</dbReference>
<comment type="caution">
    <text evidence="1">The sequence shown here is derived from an EMBL/GenBank/DDBJ whole genome shotgun (WGS) entry which is preliminary data.</text>
</comment>
<keyword evidence="2" id="KW-1185">Reference proteome</keyword>
<accession>A0A841BMU5</accession>
<gene>
    <name evidence="1" type="ORF">F4553_001975</name>
</gene>
<dbReference type="Proteomes" id="UP000587527">
    <property type="component" value="Unassembled WGS sequence"/>
</dbReference>
<protein>
    <submittedName>
        <fullName evidence="1">Uncharacterized protein</fullName>
    </submittedName>
</protein>
<evidence type="ECO:0000313" key="2">
    <source>
        <dbReference type="Proteomes" id="UP000587527"/>
    </source>
</evidence>
<name>A0A841BMU5_9ACTN</name>
<evidence type="ECO:0000313" key="1">
    <source>
        <dbReference type="EMBL" id="MBB5868596.1"/>
    </source>
</evidence>
<reference evidence="1 2" key="1">
    <citation type="submission" date="2020-08" db="EMBL/GenBank/DDBJ databases">
        <title>Sequencing the genomes of 1000 actinobacteria strains.</title>
        <authorList>
            <person name="Klenk H.-P."/>
        </authorList>
    </citation>
    <scope>NUCLEOTIDE SEQUENCE [LARGE SCALE GENOMIC DNA]</scope>
    <source>
        <strain evidence="1 2">DSM 45362</strain>
    </source>
</reference>
<proteinExistence type="predicted"/>